<dbReference type="InterPro" id="IPR043504">
    <property type="entry name" value="Peptidase_S1_PA_chymotrypsin"/>
</dbReference>
<dbReference type="Proteomes" id="UP001516023">
    <property type="component" value="Unassembled WGS sequence"/>
</dbReference>
<reference evidence="7 8" key="1">
    <citation type="journal article" date="2020" name="G3 (Bethesda)">
        <title>Improved Reference Genome for Cyclotella cryptica CCMP332, a Model for Cell Wall Morphogenesis, Salinity Adaptation, and Lipid Production in Diatoms (Bacillariophyta).</title>
        <authorList>
            <person name="Roberts W.R."/>
            <person name="Downey K.M."/>
            <person name="Ruck E.C."/>
            <person name="Traller J.C."/>
            <person name="Alverson A.J."/>
        </authorList>
    </citation>
    <scope>NUCLEOTIDE SEQUENCE [LARGE SCALE GENOMIC DNA]</scope>
    <source>
        <strain evidence="7 8">CCMP332</strain>
    </source>
</reference>
<keyword evidence="5" id="KW-0732">Signal</keyword>
<keyword evidence="8" id="KW-1185">Reference proteome</keyword>
<evidence type="ECO:0000256" key="3">
    <source>
        <dbReference type="ARBA" id="ARBA00023157"/>
    </source>
</evidence>
<feature type="domain" description="Peptidase S1" evidence="6">
    <location>
        <begin position="33"/>
        <end position="320"/>
    </location>
</feature>
<keyword evidence="2" id="KW-0843">Virulence</keyword>
<dbReference type="PRINTS" id="PR00722">
    <property type="entry name" value="CHYMOTRYPSIN"/>
</dbReference>
<dbReference type="InterPro" id="IPR009003">
    <property type="entry name" value="Peptidase_S1_PA"/>
</dbReference>
<evidence type="ECO:0000256" key="1">
    <source>
        <dbReference type="ARBA" id="ARBA00007664"/>
    </source>
</evidence>
<evidence type="ECO:0000256" key="2">
    <source>
        <dbReference type="ARBA" id="ARBA00023026"/>
    </source>
</evidence>
<protein>
    <recommendedName>
        <fullName evidence="6">Peptidase S1 domain-containing protein</fullName>
    </recommendedName>
</protein>
<comment type="caution">
    <text evidence="7">The sequence shown here is derived from an EMBL/GenBank/DDBJ whole genome shotgun (WGS) entry which is preliminary data.</text>
</comment>
<dbReference type="AlphaFoldDB" id="A0ABD3Q7X3"/>
<feature type="compositionally biased region" description="Polar residues" evidence="4">
    <location>
        <begin position="340"/>
        <end position="353"/>
    </location>
</feature>
<dbReference type="Gene3D" id="2.40.10.10">
    <property type="entry name" value="Trypsin-like serine proteases"/>
    <property type="match status" value="1"/>
</dbReference>
<dbReference type="InterPro" id="IPR001314">
    <property type="entry name" value="Peptidase_S1A"/>
</dbReference>
<dbReference type="InterPro" id="IPR018114">
    <property type="entry name" value="TRYPSIN_HIS"/>
</dbReference>
<dbReference type="Pfam" id="PF00089">
    <property type="entry name" value="Trypsin"/>
    <property type="match status" value="1"/>
</dbReference>
<evidence type="ECO:0000256" key="5">
    <source>
        <dbReference type="SAM" id="SignalP"/>
    </source>
</evidence>
<evidence type="ECO:0000313" key="7">
    <source>
        <dbReference type="EMBL" id="KAL3796383.1"/>
    </source>
</evidence>
<dbReference type="InterPro" id="IPR001254">
    <property type="entry name" value="Trypsin_dom"/>
</dbReference>
<organism evidence="7 8">
    <name type="scientific">Cyclotella cryptica</name>
    <dbReference type="NCBI Taxonomy" id="29204"/>
    <lineage>
        <taxon>Eukaryota</taxon>
        <taxon>Sar</taxon>
        <taxon>Stramenopiles</taxon>
        <taxon>Ochrophyta</taxon>
        <taxon>Bacillariophyta</taxon>
        <taxon>Coscinodiscophyceae</taxon>
        <taxon>Thalassiosirophycidae</taxon>
        <taxon>Stephanodiscales</taxon>
        <taxon>Stephanodiscaceae</taxon>
        <taxon>Cyclotella</taxon>
    </lineage>
</organism>
<feature type="compositionally biased region" description="Polar residues" evidence="4">
    <location>
        <begin position="324"/>
        <end position="333"/>
    </location>
</feature>
<dbReference type="EMBL" id="JABMIG020000063">
    <property type="protein sequence ID" value="KAL3796383.1"/>
    <property type="molecule type" value="Genomic_DNA"/>
</dbReference>
<dbReference type="InterPro" id="IPR050430">
    <property type="entry name" value="Peptidase_S1"/>
</dbReference>
<keyword evidence="3" id="KW-1015">Disulfide bond</keyword>
<gene>
    <name evidence="7" type="ORF">HJC23_004180</name>
</gene>
<dbReference type="SUPFAM" id="SSF50494">
    <property type="entry name" value="Trypsin-like serine proteases"/>
    <property type="match status" value="1"/>
</dbReference>
<dbReference type="PROSITE" id="PS50240">
    <property type="entry name" value="TRYPSIN_DOM"/>
    <property type="match status" value="1"/>
</dbReference>
<dbReference type="SMART" id="SM00020">
    <property type="entry name" value="Tryp_SPc"/>
    <property type="match status" value="1"/>
</dbReference>
<feature type="signal peptide" evidence="5">
    <location>
        <begin position="1"/>
        <end position="24"/>
    </location>
</feature>
<feature type="region of interest" description="Disordered" evidence="4">
    <location>
        <begin position="324"/>
        <end position="353"/>
    </location>
</feature>
<name>A0ABD3Q7X3_9STRA</name>
<dbReference type="PANTHER" id="PTHR24276:SF91">
    <property type="entry name" value="AT26814P-RELATED"/>
    <property type="match status" value="1"/>
</dbReference>
<feature type="chain" id="PRO_5044890248" description="Peptidase S1 domain-containing protein" evidence="5">
    <location>
        <begin position="25"/>
        <end position="406"/>
    </location>
</feature>
<evidence type="ECO:0000256" key="4">
    <source>
        <dbReference type="SAM" id="MobiDB-lite"/>
    </source>
</evidence>
<dbReference type="CDD" id="cd00190">
    <property type="entry name" value="Tryp_SPc"/>
    <property type="match status" value="1"/>
</dbReference>
<dbReference type="PANTHER" id="PTHR24276">
    <property type="entry name" value="POLYSERASE-RELATED"/>
    <property type="match status" value="1"/>
</dbReference>
<accession>A0ABD3Q7X3</accession>
<dbReference type="PROSITE" id="PS00134">
    <property type="entry name" value="TRYPSIN_HIS"/>
    <property type="match status" value="1"/>
</dbReference>
<evidence type="ECO:0000313" key="8">
    <source>
        <dbReference type="Proteomes" id="UP001516023"/>
    </source>
</evidence>
<proteinExistence type="inferred from homology"/>
<evidence type="ECO:0000259" key="6">
    <source>
        <dbReference type="PROSITE" id="PS50240"/>
    </source>
</evidence>
<sequence length="406" mass="44205">MMQSVVHGHLFTVTFLLQFRSSMAVHVSGRSMIIGGSEAPLGRYPYAVFLEDSESPYCGGSLIAPDVVLTAGHCLEMTEGVQSFSVVVGRQNVTNTSAGEVFTNVWGIPHPDYNLYEGDDNDFGLIILPNRTTDVPLIRLNPFDAIPTDGQMLTYMGWGVTSINSTDPPDSDVLLEVDAAVIPNWSCILTQGIYLGINQSYAGQITENMICTLGIDKDACQRDSGGPLIIKGDNSTGADDVQVGVISWGLGCATDIFPGKFPLSSQFGPRIINLPRLHPCHVKLEDNQPHHTCLLSHIYRHEGVSARVSNAQNWIRQEVCNRSTDPPSDFQCQHSDKTGTNHSALKNATSSSPTKMPAVYSFSSLPSVNEPYPSTSALMDSSSSSHLLSHSRILCITLVIFQLFWQ</sequence>
<comment type="similarity">
    <text evidence="1">Belongs to the peptidase S1 family.</text>
</comment>